<feature type="transmembrane region" description="Helical" evidence="7">
    <location>
        <begin position="240"/>
        <end position="259"/>
    </location>
</feature>
<dbReference type="InterPro" id="IPR035906">
    <property type="entry name" value="MetI-like_sf"/>
</dbReference>
<dbReference type="SUPFAM" id="SSF161098">
    <property type="entry name" value="MetI-like"/>
    <property type="match status" value="1"/>
</dbReference>
<feature type="domain" description="ABC transmembrane type-1" evidence="8">
    <location>
        <begin position="68"/>
        <end position="259"/>
    </location>
</feature>
<keyword evidence="4 7" id="KW-0812">Transmembrane</keyword>
<keyword evidence="5 7" id="KW-1133">Transmembrane helix</keyword>
<dbReference type="CDD" id="cd06261">
    <property type="entry name" value="TM_PBP2"/>
    <property type="match status" value="1"/>
</dbReference>
<organism evidence="9 10">
    <name type="scientific">Kineococcus halophytocola</name>
    <dbReference type="NCBI Taxonomy" id="3234027"/>
    <lineage>
        <taxon>Bacteria</taxon>
        <taxon>Bacillati</taxon>
        <taxon>Actinomycetota</taxon>
        <taxon>Actinomycetes</taxon>
        <taxon>Kineosporiales</taxon>
        <taxon>Kineosporiaceae</taxon>
        <taxon>Kineococcus</taxon>
    </lineage>
</organism>
<evidence type="ECO:0000256" key="1">
    <source>
        <dbReference type="ARBA" id="ARBA00004651"/>
    </source>
</evidence>
<name>A0ABV4H571_9ACTN</name>
<evidence type="ECO:0000256" key="7">
    <source>
        <dbReference type="RuleBase" id="RU363032"/>
    </source>
</evidence>
<feature type="transmembrane region" description="Helical" evidence="7">
    <location>
        <begin position="137"/>
        <end position="159"/>
    </location>
</feature>
<dbReference type="Pfam" id="PF00528">
    <property type="entry name" value="BPD_transp_1"/>
    <property type="match status" value="1"/>
</dbReference>
<feature type="transmembrane region" description="Helical" evidence="7">
    <location>
        <begin position="67"/>
        <end position="91"/>
    </location>
</feature>
<comment type="subcellular location">
    <subcellularLocation>
        <location evidence="1 7">Cell membrane</location>
        <topology evidence="1 7">Multi-pass membrane protein</topology>
    </subcellularLocation>
</comment>
<accession>A0ABV4H571</accession>
<protein>
    <submittedName>
        <fullName evidence="9">Carbohydrate ABC transporter permease</fullName>
    </submittedName>
</protein>
<comment type="caution">
    <text evidence="9">The sequence shown here is derived from an EMBL/GenBank/DDBJ whole genome shotgun (WGS) entry which is preliminary data.</text>
</comment>
<feature type="transmembrane region" description="Helical" evidence="7">
    <location>
        <begin position="12"/>
        <end position="34"/>
    </location>
</feature>
<evidence type="ECO:0000256" key="6">
    <source>
        <dbReference type="ARBA" id="ARBA00023136"/>
    </source>
</evidence>
<sequence length="274" mass="29609">MRISRFEAGVNYTLLGVFAIFALTPLVGVLLTALTPVAEARSGFGLPSTLALGNFGEAWQRGHFGDYMLNSVAVTLGVVALTIVLSVLAGYAFATMRFPGRTVLFYVMLLGLMLPVEAFVIPLYYDLRGVGLTNTYWALLLPQTAQSLAFGVFWMRNYFLSFPTSVLEAGRVDGATDRALLWRVLVPSAGPAMMTMGLLVGMWTWNEFLLPLIMISGEGLRTAPLGLAFFQGQHATEQSLLAAAATIVALPIVVVYLFLQRRFIAGMLGGAVKG</sequence>
<dbReference type="PANTHER" id="PTHR43744:SF12">
    <property type="entry name" value="ABC TRANSPORTER PERMEASE PROTEIN MG189-RELATED"/>
    <property type="match status" value="1"/>
</dbReference>
<dbReference type="Gene3D" id="1.10.3720.10">
    <property type="entry name" value="MetI-like"/>
    <property type="match status" value="1"/>
</dbReference>
<keyword evidence="10" id="KW-1185">Reference proteome</keyword>
<evidence type="ECO:0000256" key="2">
    <source>
        <dbReference type="ARBA" id="ARBA00022448"/>
    </source>
</evidence>
<feature type="transmembrane region" description="Helical" evidence="7">
    <location>
        <begin position="180"/>
        <end position="205"/>
    </location>
</feature>
<keyword evidence="2 7" id="KW-0813">Transport</keyword>
<dbReference type="InterPro" id="IPR000515">
    <property type="entry name" value="MetI-like"/>
</dbReference>
<gene>
    <name evidence="9" type="ORF">AB2L27_13880</name>
</gene>
<dbReference type="EMBL" id="JBGFTU010000015">
    <property type="protein sequence ID" value="MEZ0165843.1"/>
    <property type="molecule type" value="Genomic_DNA"/>
</dbReference>
<reference evidence="9 10" key="1">
    <citation type="submission" date="2024-07" db="EMBL/GenBank/DDBJ databases">
        <authorList>
            <person name="Thanompreechachai J."/>
            <person name="Duangmal K."/>
        </authorList>
    </citation>
    <scope>NUCLEOTIDE SEQUENCE [LARGE SCALE GENOMIC DNA]</scope>
    <source>
        <strain evidence="9 10">LSe6-4</strain>
    </source>
</reference>
<dbReference type="PANTHER" id="PTHR43744">
    <property type="entry name" value="ABC TRANSPORTER PERMEASE PROTEIN MG189-RELATED-RELATED"/>
    <property type="match status" value="1"/>
</dbReference>
<dbReference type="RefSeq" id="WP_370442068.1">
    <property type="nucleotide sequence ID" value="NZ_JBGFTU010000015.1"/>
</dbReference>
<evidence type="ECO:0000256" key="4">
    <source>
        <dbReference type="ARBA" id="ARBA00022692"/>
    </source>
</evidence>
<feature type="transmembrane region" description="Helical" evidence="7">
    <location>
        <begin position="103"/>
        <end position="125"/>
    </location>
</feature>
<evidence type="ECO:0000259" key="8">
    <source>
        <dbReference type="PROSITE" id="PS50928"/>
    </source>
</evidence>
<evidence type="ECO:0000313" key="9">
    <source>
        <dbReference type="EMBL" id="MEZ0165843.1"/>
    </source>
</evidence>
<evidence type="ECO:0000256" key="3">
    <source>
        <dbReference type="ARBA" id="ARBA00022475"/>
    </source>
</evidence>
<dbReference type="PROSITE" id="PS50928">
    <property type="entry name" value="ABC_TM1"/>
    <property type="match status" value="1"/>
</dbReference>
<evidence type="ECO:0000256" key="5">
    <source>
        <dbReference type="ARBA" id="ARBA00022989"/>
    </source>
</evidence>
<evidence type="ECO:0000313" key="10">
    <source>
        <dbReference type="Proteomes" id="UP001565927"/>
    </source>
</evidence>
<comment type="similarity">
    <text evidence="7">Belongs to the binding-protein-dependent transport system permease family.</text>
</comment>
<proteinExistence type="inferred from homology"/>
<dbReference type="Proteomes" id="UP001565927">
    <property type="component" value="Unassembled WGS sequence"/>
</dbReference>
<keyword evidence="3" id="KW-1003">Cell membrane</keyword>
<keyword evidence="6 7" id="KW-0472">Membrane</keyword>